<dbReference type="AlphaFoldDB" id="A0A0S4TJM8"/>
<accession>A0A0S4TJM8</accession>
<organism evidence="2">
    <name type="scientific">Cryptosporidium hominis</name>
    <dbReference type="NCBI Taxonomy" id="237895"/>
    <lineage>
        <taxon>Eukaryota</taxon>
        <taxon>Sar</taxon>
        <taxon>Alveolata</taxon>
        <taxon>Apicomplexa</taxon>
        <taxon>Conoidasida</taxon>
        <taxon>Coccidia</taxon>
        <taxon>Eucoccidiorida</taxon>
        <taxon>Eimeriorina</taxon>
        <taxon>Cryptosporidiidae</taxon>
        <taxon>Cryptosporidium</taxon>
    </lineage>
</organism>
<sequence length="402" mass="44565">MQPIGAFGMVPQLINPPVMMVPGRSSGKGTNGNCCGGSNSKRKGSCGSCGRCFGSLFIILFAFICTSCCYAYPIYNSFTNPEYFKKQETPIWTWETAFSKAKEIGYSMSLTKSPEDGNGTSENAARSREMDRVQFLKLNSTDDNNRNASTFINLENISSQNSSKIFFPPYNNTYISSLLYSSPERKLSIRGGGGGLNLAKDLAIGIKTKQIPNKYFNKEYCDREREEKSEGVWNEFCNYKHNVTNLECIDMMNGPAICVGIRNRKYEVFSVSKQCKFIDPEIPVEIFPTISDICYSGKYLNSSLATFNITKPICPCMISSSPVDNLELNENTTIATTLTGNQKTRDFILQDKANPETQKMLRGPEGISDSSSNSGLIHFTAQTLNHTIPGNNTNSTLKMLNS</sequence>
<keyword evidence="1" id="KW-1133">Transmembrane helix</keyword>
<keyword evidence="1" id="KW-0812">Transmembrane</keyword>
<dbReference type="VEuPathDB" id="CryptoDB:ChTU502y2012_407g0660"/>
<dbReference type="VEuPathDB" id="CryptoDB:CHUDEA7_1350"/>
<feature type="transmembrane region" description="Helical" evidence="1">
    <location>
        <begin position="52"/>
        <end position="75"/>
    </location>
</feature>
<dbReference type="VEuPathDB" id="CryptoDB:GY17_00001924"/>
<name>A0A0S4TJM8_CRYHO</name>
<dbReference type="VEuPathDB" id="CryptoDB:Chro.70162"/>
<reference evidence="2" key="1">
    <citation type="submission" date="2015-08" db="EMBL/GenBank/DDBJ databases">
        <authorList>
            <person name="Babu N.S."/>
            <person name="Beckwith C.J."/>
            <person name="Beseler K.G."/>
            <person name="Brison A."/>
            <person name="Carone J.V."/>
            <person name="Caskin T.P."/>
            <person name="Diamond M."/>
            <person name="Durham M.E."/>
            <person name="Foxe J.M."/>
            <person name="Go M."/>
            <person name="Henderson B.A."/>
            <person name="Jones I.B."/>
            <person name="McGettigan J.A."/>
            <person name="Micheletti S.J."/>
            <person name="Nasrallah M.E."/>
            <person name="Ortiz D."/>
            <person name="Piller C.R."/>
            <person name="Privatt S.R."/>
            <person name="Schneider S.L."/>
            <person name="Sharp S."/>
            <person name="Smith T.C."/>
            <person name="Stanton J.D."/>
            <person name="Ullery H.E."/>
            <person name="Wilson R.J."/>
            <person name="Serrano M.G."/>
            <person name="Buck G."/>
            <person name="Lee V."/>
            <person name="Wang Y."/>
            <person name="Carvalho R."/>
            <person name="Voegtly L."/>
            <person name="Shi R."/>
            <person name="Duckworth R."/>
            <person name="Johnson A."/>
            <person name="Loviza R."/>
            <person name="Walstead R."/>
            <person name="Shah Z."/>
            <person name="Kiflezghi M."/>
            <person name="Wade K."/>
            <person name="Ball S.L."/>
            <person name="Bradley K.W."/>
            <person name="Asai D.J."/>
            <person name="Bowman C.A."/>
            <person name="Russell D.A."/>
            <person name="Pope W.H."/>
            <person name="Jacobs-Sera D."/>
            <person name="Hendrix R.W."/>
            <person name="Hatfull G.F."/>
        </authorList>
    </citation>
    <scope>NUCLEOTIDE SEQUENCE [LARGE SCALE GENOMIC DNA]</scope>
</reference>
<keyword evidence="1" id="KW-0472">Membrane</keyword>
<protein>
    <submittedName>
        <fullName evidence="2">Uncharacterized protein</fullName>
    </submittedName>
</protein>
<dbReference type="EMBL" id="LN877953">
    <property type="protein sequence ID" value="CUV07113.1"/>
    <property type="molecule type" value="Genomic_DNA"/>
</dbReference>
<proteinExistence type="predicted"/>
<dbReference type="Proteomes" id="UP000199752">
    <property type="component" value="Chromosome 7"/>
</dbReference>
<evidence type="ECO:0000256" key="1">
    <source>
        <dbReference type="SAM" id="Phobius"/>
    </source>
</evidence>
<gene>
    <name evidence="2" type="ORF">CHUDEA7_1350</name>
</gene>
<evidence type="ECO:0000313" key="2">
    <source>
        <dbReference type="EMBL" id="CUV07113.1"/>
    </source>
</evidence>